<evidence type="ECO:0000256" key="1">
    <source>
        <dbReference type="SAM" id="SignalP"/>
    </source>
</evidence>
<keyword evidence="3" id="KW-1185">Reference proteome</keyword>
<reference evidence="2 3" key="1">
    <citation type="submission" date="2016-10" db="EMBL/GenBank/DDBJ databases">
        <authorList>
            <person name="de Groot N.N."/>
        </authorList>
    </citation>
    <scope>NUCLEOTIDE SEQUENCE [LARGE SCALE GENOMIC DNA]</scope>
    <source>
        <strain evidence="2 3">HLD2</strain>
    </source>
</reference>
<gene>
    <name evidence="2" type="ORF">SAMN03097708_01674</name>
</gene>
<dbReference type="EMBL" id="FMWD01000004">
    <property type="protein sequence ID" value="SCZ58363.1"/>
    <property type="molecule type" value="Genomic_DNA"/>
</dbReference>
<evidence type="ECO:0000313" key="2">
    <source>
        <dbReference type="EMBL" id="SCZ58363.1"/>
    </source>
</evidence>
<name>A0A1G5Q942_9GAMM</name>
<accession>A0A1G5Q942</accession>
<dbReference type="Proteomes" id="UP000199648">
    <property type="component" value="Unassembled WGS sequence"/>
</dbReference>
<feature type="chain" id="PRO_5011585389" evidence="1">
    <location>
        <begin position="29"/>
        <end position="148"/>
    </location>
</feature>
<evidence type="ECO:0000313" key="3">
    <source>
        <dbReference type="Proteomes" id="UP000199648"/>
    </source>
</evidence>
<dbReference type="AlphaFoldDB" id="A0A1G5Q942"/>
<sequence>MTRLLNPFALMLLLLSLLLLLPSTGAYAGAPGATEIDGQKVLTLVGRDPPGLRCNNNMQVAAELSNVYKIPVQLIPVTFAGPGAKAPAVYYGDELIAADGGNLNGMIDFTTLADILELEGVPLQDQGGRLTEIKSEFEKLKQAIKTVQ</sequence>
<dbReference type="RefSeq" id="WP_092995259.1">
    <property type="nucleotide sequence ID" value="NZ_FMWD01000004.1"/>
</dbReference>
<organism evidence="2 3">
    <name type="scientific">Thiohalomonas denitrificans</name>
    <dbReference type="NCBI Taxonomy" id="415747"/>
    <lineage>
        <taxon>Bacteria</taxon>
        <taxon>Pseudomonadati</taxon>
        <taxon>Pseudomonadota</taxon>
        <taxon>Gammaproteobacteria</taxon>
        <taxon>Thiohalomonadales</taxon>
        <taxon>Thiohalomonadaceae</taxon>
        <taxon>Thiohalomonas</taxon>
    </lineage>
</organism>
<protein>
    <submittedName>
        <fullName evidence="2">Uncharacterized protein</fullName>
    </submittedName>
</protein>
<dbReference type="STRING" id="415747.SAMN03097708_01674"/>
<feature type="signal peptide" evidence="1">
    <location>
        <begin position="1"/>
        <end position="28"/>
    </location>
</feature>
<keyword evidence="1" id="KW-0732">Signal</keyword>
<proteinExistence type="predicted"/>
<dbReference type="OrthoDB" id="9129935at2"/>